<dbReference type="Gene3D" id="3.90.550.10">
    <property type="entry name" value="Spore Coat Polysaccharide Biosynthesis Protein SpsA, Chain A"/>
    <property type="match status" value="1"/>
</dbReference>
<dbReference type="CDD" id="cd02503">
    <property type="entry name" value="MobA"/>
    <property type="match status" value="1"/>
</dbReference>
<accession>A0A0D6PFH9</accession>
<keyword evidence="11" id="KW-1185">Reference proteome</keyword>
<keyword evidence="5 8" id="KW-0460">Magnesium</keyword>
<comment type="subcellular location">
    <subcellularLocation>
        <location evidence="8">Cytoplasm</location>
    </subcellularLocation>
</comment>
<dbReference type="AlphaFoldDB" id="A0A0D6PFH9"/>
<feature type="binding site" evidence="8">
    <location>
        <position position="101"/>
    </location>
    <ligand>
        <name>Mg(2+)</name>
        <dbReference type="ChEBI" id="CHEBI:18420"/>
    </ligand>
</feature>
<comment type="catalytic activity">
    <reaction evidence="8">
        <text>Mo-molybdopterin + GTP + H(+) = Mo-molybdopterin guanine dinucleotide + diphosphate</text>
        <dbReference type="Rhea" id="RHEA:34243"/>
        <dbReference type="ChEBI" id="CHEBI:15378"/>
        <dbReference type="ChEBI" id="CHEBI:33019"/>
        <dbReference type="ChEBI" id="CHEBI:37565"/>
        <dbReference type="ChEBI" id="CHEBI:71302"/>
        <dbReference type="ChEBI" id="CHEBI:71310"/>
        <dbReference type="EC" id="2.7.7.77"/>
    </reaction>
</comment>
<comment type="function">
    <text evidence="8">Transfers a GMP moiety from GTP to Mo-molybdopterin (Mo-MPT) cofactor (Moco or molybdenum cofactor) to form Mo-molybdopterin guanine dinucleotide (Mo-MGD) cofactor.</text>
</comment>
<feature type="binding site" evidence="8">
    <location>
        <begin position="8"/>
        <end position="10"/>
    </location>
    <ligand>
        <name>GTP</name>
        <dbReference type="ChEBI" id="CHEBI:37565"/>
    </ligand>
</feature>
<dbReference type="GO" id="GO:0046872">
    <property type="term" value="F:metal ion binding"/>
    <property type="evidence" value="ECO:0007669"/>
    <property type="project" value="UniProtKB-KW"/>
</dbReference>
<dbReference type="EMBL" id="BANC01000046">
    <property type="protein sequence ID" value="GAN80432.1"/>
    <property type="molecule type" value="Genomic_DNA"/>
</dbReference>
<evidence type="ECO:0000256" key="7">
    <source>
        <dbReference type="ARBA" id="ARBA00023150"/>
    </source>
</evidence>
<keyword evidence="6 8" id="KW-0342">GTP-binding</keyword>
<evidence type="ECO:0000256" key="6">
    <source>
        <dbReference type="ARBA" id="ARBA00023134"/>
    </source>
</evidence>
<dbReference type="GO" id="GO:0005525">
    <property type="term" value="F:GTP binding"/>
    <property type="evidence" value="ECO:0007669"/>
    <property type="project" value="UniProtKB-UniRule"/>
</dbReference>
<dbReference type="InterPro" id="IPR029044">
    <property type="entry name" value="Nucleotide-diphossugar_trans"/>
</dbReference>
<feature type="domain" description="MobA-like NTP transferase" evidence="9">
    <location>
        <begin position="5"/>
        <end position="150"/>
    </location>
</feature>
<comment type="similarity">
    <text evidence="8">Belongs to the MobA family.</text>
</comment>
<evidence type="ECO:0000259" key="9">
    <source>
        <dbReference type="Pfam" id="PF12804"/>
    </source>
</evidence>
<dbReference type="Pfam" id="PF12804">
    <property type="entry name" value="NTP_transf_3"/>
    <property type="match status" value="1"/>
</dbReference>
<dbReference type="HAMAP" id="MF_00316">
    <property type="entry name" value="MobA"/>
    <property type="match status" value="1"/>
</dbReference>
<evidence type="ECO:0000256" key="3">
    <source>
        <dbReference type="ARBA" id="ARBA00022723"/>
    </source>
</evidence>
<gene>
    <name evidence="8" type="primary">mobA</name>
    <name evidence="10" type="ORF">Aam_047_013</name>
</gene>
<dbReference type="InterPro" id="IPR025877">
    <property type="entry name" value="MobA-like_NTP_Trfase"/>
</dbReference>
<evidence type="ECO:0000256" key="2">
    <source>
        <dbReference type="ARBA" id="ARBA00022679"/>
    </source>
</evidence>
<dbReference type="SUPFAM" id="SSF53448">
    <property type="entry name" value="Nucleotide-diphospho-sugar transferases"/>
    <property type="match status" value="1"/>
</dbReference>
<comment type="caution">
    <text evidence="10">The sequence shown here is derived from an EMBL/GenBank/DDBJ whole genome shotgun (WGS) entry which is preliminary data.</text>
</comment>
<dbReference type="OrthoDB" id="9788394at2"/>
<comment type="cofactor">
    <cofactor evidence="8">
        <name>Mg(2+)</name>
        <dbReference type="ChEBI" id="CHEBI:18420"/>
    </cofactor>
</comment>
<keyword evidence="1 8" id="KW-0963">Cytoplasm</keyword>
<comment type="subunit">
    <text evidence="8">Monomer.</text>
</comment>
<proteinExistence type="inferred from homology"/>
<feature type="binding site" evidence="8">
    <location>
        <position position="21"/>
    </location>
    <ligand>
        <name>GTP</name>
        <dbReference type="ChEBI" id="CHEBI:37565"/>
    </ligand>
</feature>
<evidence type="ECO:0000256" key="5">
    <source>
        <dbReference type="ARBA" id="ARBA00022842"/>
    </source>
</evidence>
<protein>
    <recommendedName>
        <fullName evidence="8">Molybdenum cofactor guanylyltransferase</fullName>
        <shortName evidence="8">MoCo guanylyltransferase</shortName>
        <ecNumber evidence="8">2.7.7.77</ecNumber>
    </recommendedName>
    <alternativeName>
        <fullName evidence="8">GTP:molybdopterin guanylyltransferase</fullName>
    </alternativeName>
    <alternativeName>
        <fullName evidence="8">Mo-MPT guanylyltransferase</fullName>
    </alternativeName>
    <alternativeName>
        <fullName evidence="8">Molybdopterin guanylyltransferase</fullName>
    </alternativeName>
    <alternativeName>
        <fullName evidence="8">Molybdopterin-guanine dinucleotide synthase</fullName>
        <shortName evidence="8">MGD synthase</shortName>
    </alternativeName>
</protein>
<dbReference type="PANTHER" id="PTHR19136:SF81">
    <property type="entry name" value="MOLYBDENUM COFACTOR GUANYLYLTRANSFERASE"/>
    <property type="match status" value="1"/>
</dbReference>
<dbReference type="GO" id="GO:0005737">
    <property type="term" value="C:cytoplasm"/>
    <property type="evidence" value="ECO:0007669"/>
    <property type="project" value="UniProtKB-SubCell"/>
</dbReference>
<evidence type="ECO:0000313" key="11">
    <source>
        <dbReference type="Proteomes" id="UP000032668"/>
    </source>
</evidence>
<dbReference type="NCBIfam" id="TIGR02665">
    <property type="entry name" value="molyb_mobA"/>
    <property type="match status" value="1"/>
</dbReference>
<evidence type="ECO:0000256" key="1">
    <source>
        <dbReference type="ARBA" id="ARBA00022490"/>
    </source>
</evidence>
<evidence type="ECO:0000256" key="4">
    <source>
        <dbReference type="ARBA" id="ARBA00022741"/>
    </source>
</evidence>
<dbReference type="EC" id="2.7.7.77" evidence="8"/>
<name>A0A0D6PFH9_9PROT</name>
<keyword evidence="3 8" id="KW-0479">Metal-binding</keyword>
<dbReference type="STRING" id="1120923.SAMN02746095_01716"/>
<keyword evidence="4 8" id="KW-0547">Nucleotide-binding</keyword>
<organism evidence="10 11">
    <name type="scientific">Acidocella aminolytica 101 = DSM 11237</name>
    <dbReference type="NCBI Taxonomy" id="1120923"/>
    <lineage>
        <taxon>Bacteria</taxon>
        <taxon>Pseudomonadati</taxon>
        <taxon>Pseudomonadota</taxon>
        <taxon>Alphaproteobacteria</taxon>
        <taxon>Acetobacterales</taxon>
        <taxon>Acidocellaceae</taxon>
        <taxon>Acidocella</taxon>
    </lineage>
</organism>
<keyword evidence="2 8" id="KW-0808">Transferase</keyword>
<keyword evidence="7 8" id="KW-0501">Molybdenum cofactor biosynthesis</keyword>
<comment type="domain">
    <text evidence="8">The N-terminal domain determines nucleotide recognition and specific binding, while the C-terminal domain determines the specific binding to the target protein.</text>
</comment>
<evidence type="ECO:0000256" key="8">
    <source>
        <dbReference type="HAMAP-Rule" id="MF_00316"/>
    </source>
</evidence>
<sequence>MTIAALILAGGKATRFGGADKAFVPLHGRPLIAHVLDLLRPQVAPIAISANGDPARFIKFGLPVLPDAPDFSACGPLAGVAAGLAWAKRVNATFLLTMPVDTPFFPATLVADLSPGPSVAVYAGRQHHLVALWPVSFLPALEDFLHRDAKYKVRDALTLCLARPVHFTSSRDPFTNLNSPADLLPFG</sequence>
<comment type="caution">
    <text evidence="8">Lacks conserved residue(s) required for the propagation of feature annotation.</text>
</comment>
<reference evidence="10 11" key="1">
    <citation type="submission" date="2012-11" db="EMBL/GenBank/DDBJ databases">
        <title>Whole genome sequence of Acidocella aminolytica 101 = DSM 11237.</title>
        <authorList>
            <person name="Azuma Y."/>
            <person name="Higashiura N."/>
            <person name="Hirakawa H."/>
            <person name="Matsushita K."/>
        </authorList>
    </citation>
    <scope>NUCLEOTIDE SEQUENCE [LARGE SCALE GENOMIC DNA]</scope>
    <source>
        <strain evidence="11">101 / DSM 11237</strain>
    </source>
</reference>
<dbReference type="RefSeq" id="WP_048878846.1">
    <property type="nucleotide sequence ID" value="NZ_BANC01000046.1"/>
</dbReference>
<dbReference type="GO" id="GO:0061603">
    <property type="term" value="F:molybdenum cofactor guanylyltransferase activity"/>
    <property type="evidence" value="ECO:0007669"/>
    <property type="project" value="UniProtKB-EC"/>
</dbReference>
<evidence type="ECO:0000313" key="10">
    <source>
        <dbReference type="EMBL" id="GAN80432.1"/>
    </source>
</evidence>
<feature type="binding site" evidence="8">
    <location>
        <position position="101"/>
    </location>
    <ligand>
        <name>GTP</name>
        <dbReference type="ChEBI" id="CHEBI:37565"/>
    </ligand>
</feature>
<feature type="binding site" evidence="8">
    <location>
        <position position="67"/>
    </location>
    <ligand>
        <name>GTP</name>
        <dbReference type="ChEBI" id="CHEBI:37565"/>
    </ligand>
</feature>
<dbReference type="PANTHER" id="PTHR19136">
    <property type="entry name" value="MOLYBDENUM COFACTOR GUANYLYLTRANSFERASE"/>
    <property type="match status" value="1"/>
</dbReference>
<dbReference type="Proteomes" id="UP000032668">
    <property type="component" value="Unassembled WGS sequence"/>
</dbReference>
<dbReference type="InterPro" id="IPR013482">
    <property type="entry name" value="Molybde_CF_guanTrfase"/>
</dbReference>
<dbReference type="GO" id="GO:1902758">
    <property type="term" value="P:bis(molybdopterin guanine dinucleotide)molybdenum biosynthetic process"/>
    <property type="evidence" value="ECO:0007669"/>
    <property type="project" value="TreeGrafter"/>
</dbReference>